<dbReference type="PATRIC" id="fig|33051.3.peg.795"/>
<dbReference type="InterPro" id="IPR021679">
    <property type="entry name" value="Toxin_endonuclease_YhaV"/>
</dbReference>
<evidence type="ECO:0000313" key="1">
    <source>
        <dbReference type="EMBL" id="KTT73840.1"/>
    </source>
</evidence>
<organism evidence="1 2">
    <name type="scientific">Sphingomonas sanguinis</name>
    <dbReference type="NCBI Taxonomy" id="33051"/>
    <lineage>
        <taxon>Bacteria</taxon>
        <taxon>Pseudomonadati</taxon>
        <taxon>Pseudomonadota</taxon>
        <taxon>Alphaproteobacteria</taxon>
        <taxon>Sphingomonadales</taxon>
        <taxon>Sphingomonadaceae</taxon>
        <taxon>Sphingomonas</taxon>
    </lineage>
</organism>
<sequence>MLTINGWTILAHPLFLDQLEKLTENVELLKTKKPEECRKNANTELLAALNKLVFETVPADPTATAYRQGSTLGDDYKHWFRAKFGNGRFRLFFRYDSNAKVIIFAWVNDETTLRTYGAKTDAYKVFKGMLEDGNPPDDWAALRKAASDAKAVERLDTASPAKPS</sequence>
<dbReference type="Pfam" id="PF11663">
    <property type="entry name" value="Toxin_YhaV"/>
    <property type="match status" value="1"/>
</dbReference>
<gene>
    <name evidence="1" type="ORF">NS319_02750</name>
</gene>
<dbReference type="RefSeq" id="WP_058732301.1">
    <property type="nucleotide sequence ID" value="NZ_LDTD01000014.1"/>
</dbReference>
<dbReference type="STRING" id="33051.SB4_15595"/>
<dbReference type="AlphaFoldDB" id="A0A147I5B6"/>
<name>A0A147I5B6_9SPHN</name>
<evidence type="ECO:0000313" key="2">
    <source>
        <dbReference type="Proteomes" id="UP000072867"/>
    </source>
</evidence>
<dbReference type="EMBL" id="LDTD01000014">
    <property type="protein sequence ID" value="KTT73840.1"/>
    <property type="molecule type" value="Genomic_DNA"/>
</dbReference>
<dbReference type="GO" id="GO:0110001">
    <property type="term" value="C:toxin-antitoxin complex"/>
    <property type="evidence" value="ECO:0007669"/>
    <property type="project" value="InterPro"/>
</dbReference>
<dbReference type="GO" id="GO:0004540">
    <property type="term" value="F:RNA nuclease activity"/>
    <property type="evidence" value="ECO:0007669"/>
    <property type="project" value="InterPro"/>
</dbReference>
<dbReference type="Proteomes" id="UP000072867">
    <property type="component" value="Unassembled WGS sequence"/>
</dbReference>
<comment type="caution">
    <text evidence="1">The sequence shown here is derived from an EMBL/GenBank/DDBJ whole genome shotgun (WGS) entry which is preliminary data.</text>
</comment>
<reference evidence="1 2" key="1">
    <citation type="journal article" date="2016" name="Front. Microbiol.">
        <title>Genomic Resource of Rice Seed Associated Bacteria.</title>
        <authorList>
            <person name="Midha S."/>
            <person name="Bansal K."/>
            <person name="Sharma S."/>
            <person name="Kumar N."/>
            <person name="Patil P.P."/>
            <person name="Chaudhry V."/>
            <person name="Patil P.B."/>
        </authorList>
    </citation>
    <scope>NUCLEOTIDE SEQUENCE [LARGE SCALE GENOMIC DNA]</scope>
    <source>
        <strain evidence="1 2">NS319</strain>
    </source>
</reference>
<protein>
    <submittedName>
        <fullName evidence="1">Toxin</fullName>
    </submittedName>
</protein>
<proteinExistence type="predicted"/>
<accession>A0A147I5B6</accession>